<sequence>MSPLAVSALLYLLYNGLGKKAKQEILEMLEMKKKDIRKVAKEFDELLAAFENWRKAAAQNLVLAFDAYMDAACKISTDCNKLIESTFGKQAQNMDINRFLKTVEQSRVPSLGKLSIGDARLTAIAIAAVEVYEYSIQPFEAHYGMKREQLYILIRAPLRFYNNVEYECWCVPLRAVDDSKPEPIQFDLFLIRPRRKGEVIYLQKRFDEYKLHELLSGIDSCKVAEHTILVPQVLLPCQENE</sequence>
<feature type="domain" description="Serpin" evidence="1">
    <location>
        <begin position="1"/>
        <end position="98"/>
    </location>
</feature>
<proteinExistence type="predicted"/>
<dbReference type="Proteomes" id="UP000271098">
    <property type="component" value="Unassembled WGS sequence"/>
</dbReference>
<organism evidence="4">
    <name type="scientific">Gongylonema pulchrum</name>
    <dbReference type="NCBI Taxonomy" id="637853"/>
    <lineage>
        <taxon>Eukaryota</taxon>
        <taxon>Metazoa</taxon>
        <taxon>Ecdysozoa</taxon>
        <taxon>Nematoda</taxon>
        <taxon>Chromadorea</taxon>
        <taxon>Rhabditida</taxon>
        <taxon>Spirurina</taxon>
        <taxon>Spiruromorpha</taxon>
        <taxon>Spiruroidea</taxon>
        <taxon>Gongylonematidae</taxon>
        <taxon>Gongylonema</taxon>
    </lineage>
</organism>
<name>A0A183EQA7_9BILA</name>
<dbReference type="Gene3D" id="3.30.497.10">
    <property type="entry name" value="Antithrombin, subunit I, domain 2"/>
    <property type="match status" value="1"/>
</dbReference>
<evidence type="ECO:0000313" key="2">
    <source>
        <dbReference type="EMBL" id="VDN41053.1"/>
    </source>
</evidence>
<dbReference type="Pfam" id="PF00079">
    <property type="entry name" value="Serpin"/>
    <property type="match status" value="1"/>
</dbReference>
<reference evidence="2 3" key="2">
    <citation type="submission" date="2018-11" db="EMBL/GenBank/DDBJ databases">
        <authorList>
            <consortium name="Pathogen Informatics"/>
        </authorList>
    </citation>
    <scope>NUCLEOTIDE SEQUENCE [LARGE SCALE GENOMIC DNA]</scope>
</reference>
<reference evidence="4" key="1">
    <citation type="submission" date="2016-06" db="UniProtKB">
        <authorList>
            <consortium name="WormBaseParasite"/>
        </authorList>
    </citation>
    <scope>IDENTIFICATION</scope>
</reference>
<evidence type="ECO:0000313" key="3">
    <source>
        <dbReference type="Proteomes" id="UP000271098"/>
    </source>
</evidence>
<protein>
    <submittedName>
        <fullName evidence="4">SERPIN domain-containing protein</fullName>
    </submittedName>
</protein>
<dbReference type="InterPro" id="IPR036186">
    <property type="entry name" value="Serpin_sf"/>
</dbReference>
<evidence type="ECO:0000313" key="4">
    <source>
        <dbReference type="WBParaSite" id="GPUH_0002317701-mRNA-1"/>
    </source>
</evidence>
<dbReference type="WBParaSite" id="GPUH_0002317701-mRNA-1">
    <property type="protein sequence ID" value="GPUH_0002317701-mRNA-1"/>
    <property type="gene ID" value="GPUH_0002317701"/>
</dbReference>
<accession>A0A183EQA7</accession>
<dbReference type="InterPro" id="IPR023796">
    <property type="entry name" value="Serpin_dom"/>
</dbReference>
<gene>
    <name evidence="2" type="ORF">GPUH_LOCUS23145</name>
</gene>
<dbReference type="InterPro" id="IPR042178">
    <property type="entry name" value="Serpin_sf_1"/>
</dbReference>
<keyword evidence="3" id="KW-1185">Reference proteome</keyword>
<dbReference type="EMBL" id="UYRT01096949">
    <property type="protein sequence ID" value="VDN41053.1"/>
    <property type="molecule type" value="Genomic_DNA"/>
</dbReference>
<dbReference type="AlphaFoldDB" id="A0A183EQA7"/>
<evidence type="ECO:0000259" key="1">
    <source>
        <dbReference type="Pfam" id="PF00079"/>
    </source>
</evidence>
<dbReference type="SUPFAM" id="SSF56574">
    <property type="entry name" value="Serpins"/>
    <property type="match status" value="1"/>
</dbReference>